<dbReference type="GO" id="GO:0042420">
    <property type="term" value="P:dopamine catabolic process"/>
    <property type="evidence" value="ECO:0007669"/>
    <property type="project" value="TreeGrafter"/>
</dbReference>
<dbReference type="GO" id="GO:0006589">
    <property type="term" value="P:octopamine biosynthetic process"/>
    <property type="evidence" value="ECO:0007669"/>
    <property type="project" value="TreeGrafter"/>
</dbReference>
<dbReference type="InterPro" id="IPR014784">
    <property type="entry name" value="Cu2_ascorb_mOase-like_C"/>
</dbReference>
<dbReference type="Proteomes" id="UP001195483">
    <property type="component" value="Unassembled WGS sequence"/>
</dbReference>
<dbReference type="Pfam" id="PF03712">
    <property type="entry name" value="Cu2_monoox_C"/>
    <property type="match status" value="1"/>
</dbReference>
<evidence type="ECO:0000256" key="3">
    <source>
        <dbReference type="ARBA" id="ARBA00023180"/>
    </source>
</evidence>
<comment type="similarity">
    <text evidence="1">Belongs to the copper type II ascorbate-dependent monooxygenase family.</text>
</comment>
<reference evidence="5" key="3">
    <citation type="submission" date="2023-05" db="EMBL/GenBank/DDBJ databases">
        <authorList>
            <person name="Smith C.H."/>
        </authorList>
    </citation>
    <scope>NUCLEOTIDE SEQUENCE</scope>
    <source>
        <strain evidence="5">CHS0354</strain>
        <tissue evidence="5">Mantle</tissue>
    </source>
</reference>
<dbReference type="GO" id="GO:0030667">
    <property type="term" value="C:secretory granule membrane"/>
    <property type="evidence" value="ECO:0007669"/>
    <property type="project" value="TreeGrafter"/>
</dbReference>
<evidence type="ECO:0000313" key="6">
    <source>
        <dbReference type="Proteomes" id="UP001195483"/>
    </source>
</evidence>
<dbReference type="GO" id="GO:0005615">
    <property type="term" value="C:extracellular space"/>
    <property type="evidence" value="ECO:0007669"/>
    <property type="project" value="TreeGrafter"/>
</dbReference>
<protein>
    <recommendedName>
        <fullName evidence="4">Copper type II ascorbate-dependent monooxygenase C-terminal domain-containing protein</fullName>
    </recommendedName>
</protein>
<dbReference type="AlphaFoldDB" id="A0AAE0S6U1"/>
<dbReference type="InterPro" id="IPR000945">
    <property type="entry name" value="DBH-like"/>
</dbReference>
<dbReference type="PANTHER" id="PTHR10157">
    <property type="entry name" value="DOPAMINE BETA HYDROXYLASE RELATED"/>
    <property type="match status" value="1"/>
</dbReference>
<reference evidence="5" key="1">
    <citation type="journal article" date="2021" name="Genome Biol. Evol.">
        <title>A High-Quality Reference Genome for a Parasitic Bivalve with Doubly Uniparental Inheritance (Bivalvia: Unionida).</title>
        <authorList>
            <person name="Smith C.H."/>
        </authorList>
    </citation>
    <scope>NUCLEOTIDE SEQUENCE</scope>
    <source>
        <strain evidence="5">CHS0354</strain>
    </source>
</reference>
<evidence type="ECO:0000313" key="5">
    <source>
        <dbReference type="EMBL" id="KAK3586446.1"/>
    </source>
</evidence>
<gene>
    <name evidence="5" type="ORF">CHS0354_001828</name>
</gene>
<dbReference type="InterPro" id="IPR008977">
    <property type="entry name" value="PHM/PNGase_F_dom_sf"/>
</dbReference>
<keyword evidence="2" id="KW-1015">Disulfide bond</keyword>
<evidence type="ECO:0000259" key="4">
    <source>
        <dbReference type="Pfam" id="PF03712"/>
    </source>
</evidence>
<evidence type="ECO:0000256" key="1">
    <source>
        <dbReference type="ARBA" id="ARBA00010676"/>
    </source>
</evidence>
<name>A0AAE0S6U1_9BIVA</name>
<dbReference type="SUPFAM" id="SSF49742">
    <property type="entry name" value="PHM/PNGase F"/>
    <property type="match status" value="1"/>
</dbReference>
<dbReference type="Gene3D" id="2.60.120.230">
    <property type="match status" value="1"/>
</dbReference>
<keyword evidence="3" id="KW-0325">Glycoprotein</keyword>
<dbReference type="InterPro" id="IPR024548">
    <property type="entry name" value="Cu2_monoox_C"/>
</dbReference>
<dbReference type="GO" id="GO:0004500">
    <property type="term" value="F:dopamine beta-monooxygenase activity"/>
    <property type="evidence" value="ECO:0007669"/>
    <property type="project" value="InterPro"/>
</dbReference>
<dbReference type="GO" id="GO:0005507">
    <property type="term" value="F:copper ion binding"/>
    <property type="evidence" value="ECO:0007669"/>
    <property type="project" value="TreeGrafter"/>
</dbReference>
<dbReference type="FunFam" id="2.60.120.230:FF:000001">
    <property type="entry name" value="Monooxygenase, DBH-like 1"/>
    <property type="match status" value="1"/>
</dbReference>
<proteinExistence type="inferred from homology"/>
<organism evidence="5 6">
    <name type="scientific">Potamilus streckersoni</name>
    <dbReference type="NCBI Taxonomy" id="2493646"/>
    <lineage>
        <taxon>Eukaryota</taxon>
        <taxon>Metazoa</taxon>
        <taxon>Spiralia</taxon>
        <taxon>Lophotrochozoa</taxon>
        <taxon>Mollusca</taxon>
        <taxon>Bivalvia</taxon>
        <taxon>Autobranchia</taxon>
        <taxon>Heteroconchia</taxon>
        <taxon>Palaeoheterodonta</taxon>
        <taxon>Unionida</taxon>
        <taxon>Unionoidea</taxon>
        <taxon>Unionidae</taxon>
        <taxon>Ambleminae</taxon>
        <taxon>Lampsilini</taxon>
        <taxon>Potamilus</taxon>
    </lineage>
</organism>
<dbReference type="PANTHER" id="PTHR10157:SF23">
    <property type="entry name" value="MOXD1 HOMOLOG 1"/>
    <property type="match status" value="1"/>
</dbReference>
<sequence length="208" mass="23967">MLTLPNFFALKSLRKSIRIIHCMALGKLHEFKIFGIVQHAHLLGRAITTRHFRNGTELPPIAVDPNYDFDFQEARLLRTERSVQRGDSLMVECTYDSTARTTPTLGGLTTRDEMCLSFVMYYPKIPLTNCLSAPIYDSIDKDERAVWTTLKAYNWTSPQVRQTFKQKVRESSIHHQCIGAQMNPKYLEFVFHEYLPQEGYIPSSSTCP</sequence>
<dbReference type="GO" id="GO:0042421">
    <property type="term" value="P:norepinephrine biosynthetic process"/>
    <property type="evidence" value="ECO:0007669"/>
    <property type="project" value="TreeGrafter"/>
</dbReference>
<evidence type="ECO:0000256" key="2">
    <source>
        <dbReference type="ARBA" id="ARBA00023157"/>
    </source>
</evidence>
<reference evidence="5" key="2">
    <citation type="journal article" date="2021" name="Genome Biol. Evol.">
        <title>Developing a high-quality reference genome for a parasitic bivalve with doubly uniparental inheritance (Bivalvia: Unionida).</title>
        <authorList>
            <person name="Smith C.H."/>
        </authorList>
    </citation>
    <scope>NUCLEOTIDE SEQUENCE</scope>
    <source>
        <strain evidence="5">CHS0354</strain>
        <tissue evidence="5">Mantle</tissue>
    </source>
</reference>
<comment type="caution">
    <text evidence="5">The sequence shown here is derived from an EMBL/GenBank/DDBJ whole genome shotgun (WGS) entry which is preliminary data.</text>
</comment>
<dbReference type="EMBL" id="JAEAOA010000175">
    <property type="protein sequence ID" value="KAK3586446.1"/>
    <property type="molecule type" value="Genomic_DNA"/>
</dbReference>
<keyword evidence="6" id="KW-1185">Reference proteome</keyword>
<accession>A0AAE0S6U1</accession>
<feature type="domain" description="Copper type II ascorbate-dependent monooxygenase C-terminal" evidence="4">
    <location>
        <begin position="31"/>
        <end position="133"/>
    </location>
</feature>